<name>A0ABW7WDS0_9NOCA</name>
<evidence type="ECO:0000259" key="1">
    <source>
        <dbReference type="PROSITE" id="PS50995"/>
    </source>
</evidence>
<dbReference type="InterPro" id="IPR036390">
    <property type="entry name" value="WH_DNA-bd_sf"/>
</dbReference>
<proteinExistence type="predicted"/>
<dbReference type="InterPro" id="IPR000835">
    <property type="entry name" value="HTH_MarR-typ"/>
</dbReference>
<organism evidence="2 3">
    <name type="scientific">Nocardia beijingensis</name>
    <dbReference type="NCBI Taxonomy" id="95162"/>
    <lineage>
        <taxon>Bacteria</taxon>
        <taxon>Bacillati</taxon>
        <taxon>Actinomycetota</taxon>
        <taxon>Actinomycetes</taxon>
        <taxon>Mycobacteriales</taxon>
        <taxon>Nocardiaceae</taxon>
        <taxon>Nocardia</taxon>
    </lineage>
</organism>
<dbReference type="PANTHER" id="PTHR33164:SF89">
    <property type="entry name" value="MARR FAMILY REGULATORY PROTEIN"/>
    <property type="match status" value="1"/>
</dbReference>
<dbReference type="RefSeq" id="WP_396944650.1">
    <property type="nucleotide sequence ID" value="NZ_JBIRXV010000001.1"/>
</dbReference>
<evidence type="ECO:0000313" key="3">
    <source>
        <dbReference type="Proteomes" id="UP001611450"/>
    </source>
</evidence>
<dbReference type="PRINTS" id="PR00598">
    <property type="entry name" value="HTHMARR"/>
</dbReference>
<sequence>MTAGEQAGDNPIPRQALTRQVSFLLAQLGAHATQRFTDRIAPLGLTPPDIGVLRMIAMSPGRSQRALAEELGVVPSRVVALLDNLDRKGLVERRRSTTDRRNHELHPTPAAYQLMGELWPLLQTHEADLTAALSPAERDQLASLLVRIAEQQGLDVGVHPGYQRANSPATDETKG</sequence>
<dbReference type="Proteomes" id="UP001611450">
    <property type="component" value="Unassembled WGS sequence"/>
</dbReference>
<dbReference type="SUPFAM" id="SSF46785">
    <property type="entry name" value="Winged helix' DNA-binding domain"/>
    <property type="match status" value="1"/>
</dbReference>
<comment type="caution">
    <text evidence="2">The sequence shown here is derived from an EMBL/GenBank/DDBJ whole genome shotgun (WGS) entry which is preliminary data.</text>
</comment>
<dbReference type="EMBL" id="JBIRXV010000001">
    <property type="protein sequence ID" value="MFI2321126.1"/>
    <property type="molecule type" value="Genomic_DNA"/>
</dbReference>
<protein>
    <submittedName>
        <fullName evidence="2">MarR family winged helix-turn-helix transcriptional regulator</fullName>
    </submittedName>
</protein>
<keyword evidence="3" id="KW-1185">Reference proteome</keyword>
<accession>A0ABW7WDS0</accession>
<reference evidence="2 3" key="1">
    <citation type="submission" date="2024-10" db="EMBL/GenBank/DDBJ databases">
        <title>The Natural Products Discovery Center: Release of the First 8490 Sequenced Strains for Exploring Actinobacteria Biosynthetic Diversity.</title>
        <authorList>
            <person name="Kalkreuter E."/>
            <person name="Kautsar S.A."/>
            <person name="Yang D."/>
            <person name="Bader C.D."/>
            <person name="Teijaro C.N."/>
            <person name="Fluegel L."/>
            <person name="Davis C.M."/>
            <person name="Simpson J.R."/>
            <person name="Lauterbach L."/>
            <person name="Steele A.D."/>
            <person name="Gui C."/>
            <person name="Meng S."/>
            <person name="Li G."/>
            <person name="Viehrig K."/>
            <person name="Ye F."/>
            <person name="Su P."/>
            <person name="Kiefer A.F."/>
            <person name="Nichols A."/>
            <person name="Cepeda A.J."/>
            <person name="Yan W."/>
            <person name="Fan B."/>
            <person name="Jiang Y."/>
            <person name="Adhikari A."/>
            <person name="Zheng C.-J."/>
            <person name="Schuster L."/>
            <person name="Cowan T.M."/>
            <person name="Smanski M.J."/>
            <person name="Chevrette M.G."/>
            <person name="De Carvalho L.P.S."/>
            <person name="Shen B."/>
        </authorList>
    </citation>
    <scope>NUCLEOTIDE SEQUENCE [LARGE SCALE GENOMIC DNA]</scope>
    <source>
        <strain evidence="2 3">NPDC019626</strain>
    </source>
</reference>
<gene>
    <name evidence="2" type="ORF">ACH47G_11585</name>
</gene>
<dbReference type="Pfam" id="PF12802">
    <property type="entry name" value="MarR_2"/>
    <property type="match status" value="1"/>
</dbReference>
<evidence type="ECO:0000313" key="2">
    <source>
        <dbReference type="EMBL" id="MFI2321126.1"/>
    </source>
</evidence>
<dbReference type="SMART" id="SM00347">
    <property type="entry name" value="HTH_MARR"/>
    <property type="match status" value="1"/>
</dbReference>
<dbReference type="PANTHER" id="PTHR33164">
    <property type="entry name" value="TRANSCRIPTIONAL REGULATOR, MARR FAMILY"/>
    <property type="match status" value="1"/>
</dbReference>
<dbReference type="InterPro" id="IPR039422">
    <property type="entry name" value="MarR/SlyA-like"/>
</dbReference>
<dbReference type="PROSITE" id="PS50995">
    <property type="entry name" value="HTH_MARR_2"/>
    <property type="match status" value="1"/>
</dbReference>
<feature type="domain" description="HTH marR-type" evidence="1">
    <location>
        <begin position="14"/>
        <end position="150"/>
    </location>
</feature>
<dbReference type="InterPro" id="IPR036388">
    <property type="entry name" value="WH-like_DNA-bd_sf"/>
</dbReference>
<dbReference type="Gene3D" id="1.10.10.10">
    <property type="entry name" value="Winged helix-like DNA-binding domain superfamily/Winged helix DNA-binding domain"/>
    <property type="match status" value="1"/>
</dbReference>